<reference evidence="1" key="1">
    <citation type="submission" date="2022-08" db="EMBL/GenBank/DDBJ databases">
        <title>Genome Sequence of Fusarium decemcellulare.</title>
        <authorList>
            <person name="Buettner E."/>
        </authorList>
    </citation>
    <scope>NUCLEOTIDE SEQUENCE</scope>
    <source>
        <strain evidence="1">Babe19</strain>
    </source>
</reference>
<evidence type="ECO:0000313" key="1">
    <source>
        <dbReference type="EMBL" id="KAJ3531450.1"/>
    </source>
</evidence>
<comment type="caution">
    <text evidence="1">The sequence shown here is derived from an EMBL/GenBank/DDBJ whole genome shotgun (WGS) entry which is preliminary data.</text>
</comment>
<organism evidence="1 2">
    <name type="scientific">Fusarium decemcellulare</name>
    <dbReference type="NCBI Taxonomy" id="57161"/>
    <lineage>
        <taxon>Eukaryota</taxon>
        <taxon>Fungi</taxon>
        <taxon>Dikarya</taxon>
        <taxon>Ascomycota</taxon>
        <taxon>Pezizomycotina</taxon>
        <taxon>Sordariomycetes</taxon>
        <taxon>Hypocreomycetidae</taxon>
        <taxon>Hypocreales</taxon>
        <taxon>Nectriaceae</taxon>
        <taxon>Fusarium</taxon>
        <taxon>Fusarium decemcellulare species complex</taxon>
    </lineage>
</organism>
<dbReference type="Proteomes" id="UP001148629">
    <property type="component" value="Unassembled WGS sequence"/>
</dbReference>
<proteinExistence type="predicted"/>
<protein>
    <submittedName>
        <fullName evidence="1">Uncharacterized protein</fullName>
    </submittedName>
</protein>
<keyword evidence="2" id="KW-1185">Reference proteome</keyword>
<name>A0ACC1S3Q0_9HYPO</name>
<accession>A0ACC1S3Q0</accession>
<sequence>MVARVVQLHRAQEERAIRARSTPTTNPTPLPAIHQDAPAPGSHDALCRDLLAAWPSPHDLDIILGLPVETSSIMRAVTCSQVAKEPGSLPSPNSLLRLPPSGSHPVLIARKLLILATFLQGIPSSYSVHLEKLTTSCQDIMSQVVKTAHNLVTCNDDLVTSLEGIECIMLEGLYENYSGNLRRSWFAARRAVMIAQVLGLNRDVKPPSLTDATIKPDHMWFRLVQFDRYLSMMLGLPQSSLEDSFARPEALESCMSLERMQRLTCVASGRLLQRPFSQIYDPKLTKEVDKMLQNASKEMPAQWWVTPTLFSCATHVERIRETLRFNDQFVHYHLLLQLHLPYLLHSRSQPKYDYNRTTAVTASREILSRFMVFRTVQAARYYCRGVDMIAFIASTALCLAHIVCDRRGKETEDQGLHFLAHQRRSDRGVLEQTLAIMQELVCLDNDAIATRVSTLLEYLLAIEEDVAAGGKYKVAFDPDSRKEDLGFRVELNENNTVLSIYLPHLWVIKVEREGSTKTLLPVSLLQAGDIPQGAIIETGINDIASPIWQNLSLAQFAPLVGERAAEEVPDPNSTVNELSVFENSGMEGDLALGDLDLDFLDGFIEGTAVL</sequence>
<gene>
    <name evidence="1" type="ORF">NM208_g8876</name>
</gene>
<evidence type="ECO:0000313" key="2">
    <source>
        <dbReference type="Proteomes" id="UP001148629"/>
    </source>
</evidence>
<dbReference type="EMBL" id="JANRMS010001061">
    <property type="protein sequence ID" value="KAJ3531450.1"/>
    <property type="molecule type" value="Genomic_DNA"/>
</dbReference>